<protein>
    <submittedName>
        <fullName evidence="2">Phage head morphogenesis protein</fullName>
    </submittedName>
</protein>
<dbReference type="AlphaFoldDB" id="A0A6P1GF08"/>
<proteinExistence type="predicted"/>
<organism evidence="2 3">
    <name type="scientific">Sphingobium yanoikuyae</name>
    <name type="common">Sphingomonas yanoikuyae</name>
    <dbReference type="NCBI Taxonomy" id="13690"/>
    <lineage>
        <taxon>Bacteria</taxon>
        <taxon>Pseudomonadati</taxon>
        <taxon>Pseudomonadota</taxon>
        <taxon>Alphaproteobacteria</taxon>
        <taxon>Sphingomonadales</taxon>
        <taxon>Sphingomonadaceae</taxon>
        <taxon>Sphingobium</taxon>
    </lineage>
</organism>
<evidence type="ECO:0000259" key="1">
    <source>
        <dbReference type="Pfam" id="PF04233"/>
    </source>
</evidence>
<dbReference type="EMBL" id="CP047218">
    <property type="protein sequence ID" value="QHD66832.1"/>
    <property type="molecule type" value="Genomic_DNA"/>
</dbReference>
<evidence type="ECO:0000313" key="2">
    <source>
        <dbReference type="EMBL" id="QHD66832.1"/>
    </source>
</evidence>
<dbReference type="RefSeq" id="WP_159366057.1">
    <property type="nucleotide sequence ID" value="NZ_CP047218.1"/>
</dbReference>
<dbReference type="PIRSF" id="PIRSF034565">
    <property type="entry name" value="UCP034565"/>
    <property type="match status" value="1"/>
</dbReference>
<sequence>MTVNSDLQDRAIQHAIAISRYGAGLSDRIVRLLNSADADLIEKIAQRIGTIEERGYDLGPKSTKRLLALLDELRALNAAIYEQLHDSLADELNDFAAAEAGFQKAAIDGVLLVEVGTKLPAPARLKAIVEEVPFEGRLLKSWTEGMEQGRIDRVTHAIRLGLTQSETTDQIVRRIRGTKAAQYSDGILDVSRRSAQSIVRTAVTHVSNVTAQETWKANSHVVKGWQFLATLDTRTTIGCASLDGKVFPIGEGPIPPRHIRCRSISVAVTKSFREMGIDKDELPKGDRASMDGQIAGAPRYEQWLSGKSAAVQDDILGPTRAALFRDGKLKLDQLVKSDGTKLTLDQLKEKYPSILR</sequence>
<dbReference type="Proteomes" id="UP000464086">
    <property type="component" value="Chromosome"/>
</dbReference>
<accession>A0A6P1GF08</accession>
<dbReference type="InterPro" id="IPR006528">
    <property type="entry name" value="Phage_head_morphogenesis_dom"/>
</dbReference>
<reference evidence="2 3" key="1">
    <citation type="submission" date="2019-12" db="EMBL/GenBank/DDBJ databases">
        <title>Functional and genomic insights into the Sphingobium yanoikuyae YC-JY1, a bacterium efficiently degrading bisphenol A.</title>
        <authorList>
            <person name="Jia Y."/>
            <person name="Li X."/>
            <person name="Wang J."/>
            <person name="Eltoukhy A."/>
            <person name="Lamraoui I."/>
            <person name="Yan Y."/>
        </authorList>
    </citation>
    <scope>NUCLEOTIDE SEQUENCE [LARGE SCALE GENOMIC DNA]</scope>
    <source>
        <strain evidence="2 3">YC-JY1</strain>
    </source>
</reference>
<name>A0A6P1GF08_SPHYA</name>
<evidence type="ECO:0000313" key="3">
    <source>
        <dbReference type="Proteomes" id="UP000464086"/>
    </source>
</evidence>
<dbReference type="NCBIfam" id="TIGR01641">
    <property type="entry name" value="phageSPP1_gp7"/>
    <property type="match status" value="1"/>
</dbReference>
<dbReference type="Pfam" id="PF04233">
    <property type="entry name" value="Phage_Mu_F"/>
    <property type="match status" value="1"/>
</dbReference>
<feature type="domain" description="Phage head morphogenesis" evidence="1">
    <location>
        <begin position="153"/>
        <end position="263"/>
    </location>
</feature>
<dbReference type="InterPro" id="IPR017029">
    <property type="entry name" value="Phage_head_put"/>
</dbReference>
<gene>
    <name evidence="2" type="ORF">GS397_07075</name>
</gene>